<dbReference type="PANTHER" id="PTHR36357:SF1">
    <property type="entry name" value="OS03G0148300 PROTEIN"/>
    <property type="match status" value="1"/>
</dbReference>
<dbReference type="EMBL" id="OZ034816">
    <property type="protein sequence ID" value="CAL1377333.1"/>
    <property type="molecule type" value="Genomic_DNA"/>
</dbReference>
<proteinExistence type="predicted"/>
<name>A0AAV2DV98_9ROSI</name>
<organism evidence="1 2">
    <name type="scientific">Linum trigynum</name>
    <dbReference type="NCBI Taxonomy" id="586398"/>
    <lineage>
        <taxon>Eukaryota</taxon>
        <taxon>Viridiplantae</taxon>
        <taxon>Streptophyta</taxon>
        <taxon>Embryophyta</taxon>
        <taxon>Tracheophyta</taxon>
        <taxon>Spermatophyta</taxon>
        <taxon>Magnoliopsida</taxon>
        <taxon>eudicotyledons</taxon>
        <taxon>Gunneridae</taxon>
        <taxon>Pentapetalae</taxon>
        <taxon>rosids</taxon>
        <taxon>fabids</taxon>
        <taxon>Malpighiales</taxon>
        <taxon>Linaceae</taxon>
        <taxon>Linum</taxon>
    </lineage>
</organism>
<sequence>MELEQIQEAFMKRTMGSVFGFVKLRPGVKRTPLKEFVLNQPEAYEIKIGFESRFTAPIGFEEKYNINTGNRAVHVQDRVLQGSLFAGDL</sequence>
<protein>
    <submittedName>
        <fullName evidence="1">Uncharacterized protein</fullName>
    </submittedName>
</protein>
<gene>
    <name evidence="1" type="ORF">LTRI10_LOCUS18991</name>
</gene>
<evidence type="ECO:0000313" key="2">
    <source>
        <dbReference type="Proteomes" id="UP001497516"/>
    </source>
</evidence>
<dbReference type="AlphaFoldDB" id="A0AAV2DV98"/>
<reference evidence="1 2" key="1">
    <citation type="submission" date="2024-04" db="EMBL/GenBank/DDBJ databases">
        <authorList>
            <person name="Fracassetti M."/>
        </authorList>
    </citation>
    <scope>NUCLEOTIDE SEQUENCE [LARGE SCALE GENOMIC DNA]</scope>
</reference>
<evidence type="ECO:0000313" key="1">
    <source>
        <dbReference type="EMBL" id="CAL1377333.1"/>
    </source>
</evidence>
<accession>A0AAV2DV98</accession>
<keyword evidence="2" id="KW-1185">Reference proteome</keyword>
<dbReference type="Proteomes" id="UP001497516">
    <property type="component" value="Chromosome 3"/>
</dbReference>
<dbReference type="PANTHER" id="PTHR36357">
    <property type="entry name" value="OS03G0148300 PROTEIN"/>
    <property type="match status" value="1"/>
</dbReference>